<sequence length="159" mass="16237">MRNYLFTAALLCGAIGTAQAAQLDMSGAINNRCSFGTVTSGIMTVNESDFSQFGTENIGAQRATVSVSYFGTPTLTISTPAGFSNAPDLTDAGTVSFAHLAVLGTADAAFENTDIGPSTDVTHQFTSGSSDTVQVGVTATGTNALPVGNYEMVTEATCI</sequence>
<proteinExistence type="predicted"/>
<keyword evidence="3" id="KW-1185">Reference proteome</keyword>
<accession>A0ABV3S7Z3</accession>
<reference evidence="2 3" key="1">
    <citation type="submission" date="2024-02" db="EMBL/GenBank/DDBJ databases">
        <title>New especies of Spiribacter isolated from saline water.</title>
        <authorList>
            <person name="Leon M.J."/>
            <person name="De La Haba R."/>
            <person name="Sanchez-Porro C."/>
            <person name="Ventosa A."/>
        </authorList>
    </citation>
    <scope>NUCLEOTIDE SEQUENCE [LARGE SCALE GENOMIC DNA]</scope>
    <source>
        <strain evidence="3">ag22IC4-227</strain>
    </source>
</reference>
<protein>
    <submittedName>
        <fullName evidence="2">Uncharacterized protein</fullName>
    </submittedName>
</protein>
<dbReference type="Proteomes" id="UP001556653">
    <property type="component" value="Unassembled WGS sequence"/>
</dbReference>
<evidence type="ECO:0000313" key="3">
    <source>
        <dbReference type="Proteomes" id="UP001556653"/>
    </source>
</evidence>
<feature type="chain" id="PRO_5045217861" evidence="1">
    <location>
        <begin position="21"/>
        <end position="159"/>
    </location>
</feature>
<gene>
    <name evidence="2" type="ORF">V6X64_02435</name>
</gene>
<keyword evidence="1" id="KW-0732">Signal</keyword>
<evidence type="ECO:0000256" key="1">
    <source>
        <dbReference type="SAM" id="SignalP"/>
    </source>
</evidence>
<dbReference type="EMBL" id="JBAKFJ010000001">
    <property type="protein sequence ID" value="MEX0385852.1"/>
    <property type="molecule type" value="Genomic_DNA"/>
</dbReference>
<feature type="signal peptide" evidence="1">
    <location>
        <begin position="1"/>
        <end position="20"/>
    </location>
</feature>
<dbReference type="RefSeq" id="WP_367966334.1">
    <property type="nucleotide sequence ID" value="NZ_JBAKFJ010000001.1"/>
</dbReference>
<organism evidence="2 3">
    <name type="scientific">Spiribacter onubensis</name>
    <dbReference type="NCBI Taxonomy" id="3122420"/>
    <lineage>
        <taxon>Bacteria</taxon>
        <taxon>Pseudomonadati</taxon>
        <taxon>Pseudomonadota</taxon>
        <taxon>Gammaproteobacteria</taxon>
        <taxon>Chromatiales</taxon>
        <taxon>Ectothiorhodospiraceae</taxon>
        <taxon>Spiribacter</taxon>
    </lineage>
</organism>
<evidence type="ECO:0000313" key="2">
    <source>
        <dbReference type="EMBL" id="MEX0385852.1"/>
    </source>
</evidence>
<comment type="caution">
    <text evidence="2">The sequence shown here is derived from an EMBL/GenBank/DDBJ whole genome shotgun (WGS) entry which is preliminary data.</text>
</comment>
<name>A0ABV3S7Z3_9GAMM</name>